<evidence type="ECO:0000256" key="4">
    <source>
        <dbReference type="ARBA" id="ARBA00023157"/>
    </source>
</evidence>
<protein>
    <submittedName>
        <fullName evidence="10">Endochitinase</fullName>
    </submittedName>
</protein>
<dbReference type="AlphaFoldDB" id="F1L1F6"/>
<feature type="domain" description="GH18" evidence="9">
    <location>
        <begin position="1"/>
        <end position="279"/>
    </location>
</feature>
<dbReference type="PROSITE" id="PS51910">
    <property type="entry name" value="GH18_2"/>
    <property type="match status" value="1"/>
</dbReference>
<feature type="region of interest" description="Disordered" evidence="7">
    <location>
        <begin position="282"/>
        <end position="312"/>
    </location>
</feature>
<dbReference type="InterPro" id="IPR029070">
    <property type="entry name" value="Chitinase_insertion_sf"/>
</dbReference>
<evidence type="ECO:0000313" key="10">
    <source>
        <dbReference type="EMBL" id="ADY43960.1"/>
    </source>
</evidence>
<evidence type="ECO:0000256" key="6">
    <source>
        <dbReference type="RuleBase" id="RU000489"/>
    </source>
</evidence>
<evidence type="ECO:0000256" key="5">
    <source>
        <dbReference type="ARBA" id="ARBA00023295"/>
    </source>
</evidence>
<keyword evidence="2" id="KW-0147">Chitin-binding</keyword>
<dbReference type="Gene3D" id="3.20.20.80">
    <property type="entry name" value="Glycosidases"/>
    <property type="match status" value="1"/>
</dbReference>
<dbReference type="SUPFAM" id="SSF51445">
    <property type="entry name" value="(Trans)glycosidases"/>
    <property type="match status" value="1"/>
</dbReference>
<evidence type="ECO:0000256" key="2">
    <source>
        <dbReference type="ARBA" id="ARBA00022669"/>
    </source>
</evidence>
<evidence type="ECO:0000256" key="1">
    <source>
        <dbReference type="ARBA" id="ARBA00009121"/>
    </source>
</evidence>
<dbReference type="Pfam" id="PF00704">
    <property type="entry name" value="Glyco_hydro_18"/>
    <property type="match status" value="1"/>
</dbReference>
<evidence type="ECO:0000256" key="3">
    <source>
        <dbReference type="ARBA" id="ARBA00022801"/>
    </source>
</evidence>
<dbReference type="SMART" id="SM00494">
    <property type="entry name" value="ChtBD2"/>
    <property type="match status" value="1"/>
</dbReference>
<feature type="domain" description="Chitin-binding type-2" evidence="8">
    <location>
        <begin position="316"/>
        <end position="360"/>
    </location>
</feature>
<dbReference type="Pfam" id="PF01607">
    <property type="entry name" value="CBM_14"/>
    <property type="match status" value="1"/>
</dbReference>
<accession>F1L1F6</accession>
<dbReference type="PANTHER" id="PTHR11177">
    <property type="entry name" value="CHITINASE"/>
    <property type="match status" value="1"/>
</dbReference>
<keyword evidence="3 6" id="KW-0378">Hydrolase</keyword>
<dbReference type="GO" id="GO:0006032">
    <property type="term" value="P:chitin catabolic process"/>
    <property type="evidence" value="ECO:0007669"/>
    <property type="project" value="TreeGrafter"/>
</dbReference>
<dbReference type="InterPro" id="IPR017853">
    <property type="entry name" value="GH"/>
</dbReference>
<evidence type="ECO:0000256" key="7">
    <source>
        <dbReference type="SAM" id="MobiDB-lite"/>
    </source>
</evidence>
<comment type="similarity">
    <text evidence="1">Belongs to the glycosyl hydrolase 18 family. Chitinase class II subfamily.</text>
</comment>
<dbReference type="PANTHER" id="PTHR11177:SF400">
    <property type="entry name" value="ENDOCHITINASE-RELATED"/>
    <property type="match status" value="1"/>
</dbReference>
<dbReference type="InterPro" id="IPR050314">
    <property type="entry name" value="Glycosyl_Hydrlase_18"/>
</dbReference>
<dbReference type="InterPro" id="IPR036508">
    <property type="entry name" value="Chitin-bd_dom_sf"/>
</dbReference>
<feature type="compositionally biased region" description="Low complexity" evidence="7">
    <location>
        <begin position="291"/>
        <end position="301"/>
    </location>
</feature>
<keyword evidence="5 6" id="KW-0326">Glycosidase</keyword>
<name>F1L1F6_ASCSU</name>
<dbReference type="GO" id="GO:0005975">
    <property type="term" value="P:carbohydrate metabolic process"/>
    <property type="evidence" value="ECO:0007669"/>
    <property type="project" value="InterPro"/>
</dbReference>
<evidence type="ECO:0000259" key="9">
    <source>
        <dbReference type="PROSITE" id="PS51910"/>
    </source>
</evidence>
<organism evidence="10">
    <name type="scientific">Ascaris suum</name>
    <name type="common">Pig roundworm</name>
    <name type="synonym">Ascaris lumbricoides</name>
    <dbReference type="NCBI Taxonomy" id="6253"/>
    <lineage>
        <taxon>Eukaryota</taxon>
        <taxon>Metazoa</taxon>
        <taxon>Ecdysozoa</taxon>
        <taxon>Nematoda</taxon>
        <taxon>Chromadorea</taxon>
        <taxon>Rhabditida</taxon>
        <taxon>Spirurina</taxon>
        <taxon>Ascaridomorpha</taxon>
        <taxon>Ascaridoidea</taxon>
        <taxon>Ascarididae</taxon>
        <taxon>Ascaris</taxon>
    </lineage>
</organism>
<proteinExistence type="evidence at transcript level"/>
<reference evidence="10" key="1">
    <citation type="journal article" date="2011" name="Genome Res.">
        <title>Deep small RNA sequencing from the nematode Ascaris reveals conservation, functional diversification, and novel developmental profiles.</title>
        <authorList>
            <person name="Wang J."/>
            <person name="Czech B."/>
            <person name="Crunk A."/>
            <person name="Wallace A."/>
            <person name="Mitreva M."/>
            <person name="Hannon G.J."/>
            <person name="Davis R.E."/>
        </authorList>
    </citation>
    <scope>NUCLEOTIDE SEQUENCE</scope>
</reference>
<sequence length="370" mass="39988">MARTTASRATFINSAIAFVRKYNFDGIDIDWEYPTGPQDKENFSAFLKEMLAAAEAEAAQSGLERLLLTAAVAAGESNINNGYDVPVIAQYLDFILLMSYDFHGAWESQTGQNSPLYAQNGATGSQKTLTTDWAANHWASKGMPRNKIIIGIGAYGRGWTLSNPSNTGLGAPGTAATATPYAREAGIAAYYELCEMLATGAKRFWDDEQKVPYLVNGNQWFGYDDVESVTIKMHYVRDQGFGGAFAWTLDFDDFNGQCSNGGGVRYPLLSLFGKLLGGSVVPTVQPPPPQTTTRTSRTTQPSTPPPVITSTSQPGAFRCTSDGFFPDPTSRNRFYRCVSGTAYLFNCPGSTVFIPEAGSCGFADASMHSL</sequence>
<dbReference type="SUPFAM" id="SSF57625">
    <property type="entry name" value="Invertebrate chitin-binding proteins"/>
    <property type="match status" value="1"/>
</dbReference>
<dbReference type="PROSITE" id="PS50940">
    <property type="entry name" value="CHIT_BIND_II"/>
    <property type="match status" value="1"/>
</dbReference>
<dbReference type="InterPro" id="IPR001223">
    <property type="entry name" value="Glyco_hydro18_cat"/>
</dbReference>
<dbReference type="InterPro" id="IPR011583">
    <property type="entry name" value="Chitinase_II/V-like_cat"/>
</dbReference>
<dbReference type="Gene3D" id="3.10.50.10">
    <property type="match status" value="1"/>
</dbReference>
<dbReference type="EMBL" id="JI169541">
    <property type="protein sequence ID" value="ADY43960.1"/>
    <property type="molecule type" value="mRNA"/>
</dbReference>
<dbReference type="Gene3D" id="2.170.140.10">
    <property type="entry name" value="Chitin binding domain"/>
    <property type="match status" value="1"/>
</dbReference>
<keyword evidence="4" id="KW-1015">Disulfide bond</keyword>
<dbReference type="GO" id="GO:0004568">
    <property type="term" value="F:chitinase activity"/>
    <property type="evidence" value="ECO:0007669"/>
    <property type="project" value="UniProtKB-ARBA"/>
</dbReference>
<dbReference type="FunFam" id="3.10.50.10:FF:000008">
    <property type="entry name" value="Chitinase 11"/>
    <property type="match status" value="1"/>
</dbReference>
<dbReference type="InterPro" id="IPR001579">
    <property type="entry name" value="Glyco_hydro_18_chit_AS"/>
</dbReference>
<dbReference type="SUPFAM" id="SSF54556">
    <property type="entry name" value="Chitinase insertion domain"/>
    <property type="match status" value="1"/>
</dbReference>
<dbReference type="InterPro" id="IPR002557">
    <property type="entry name" value="Chitin-bd_dom"/>
</dbReference>
<dbReference type="PROSITE" id="PS01095">
    <property type="entry name" value="GH18_1"/>
    <property type="match status" value="1"/>
</dbReference>
<dbReference type="GO" id="GO:0008061">
    <property type="term" value="F:chitin binding"/>
    <property type="evidence" value="ECO:0007669"/>
    <property type="project" value="UniProtKB-KW"/>
</dbReference>
<dbReference type="GO" id="GO:0005576">
    <property type="term" value="C:extracellular region"/>
    <property type="evidence" value="ECO:0007669"/>
    <property type="project" value="InterPro"/>
</dbReference>
<dbReference type="SMART" id="SM00636">
    <property type="entry name" value="Glyco_18"/>
    <property type="match status" value="1"/>
</dbReference>
<evidence type="ECO:0000259" key="8">
    <source>
        <dbReference type="PROSITE" id="PS50940"/>
    </source>
</evidence>